<keyword evidence="4" id="KW-1185">Reference proteome</keyword>
<dbReference type="EMBL" id="VOSB01000046">
    <property type="protein sequence ID" value="TXE15263.1"/>
    <property type="molecule type" value="Genomic_DNA"/>
</dbReference>
<feature type="transmembrane region" description="Helical" evidence="1">
    <location>
        <begin position="55"/>
        <end position="76"/>
    </location>
</feature>
<sequence length="302" mass="35335">MIEKIRKLYKEKLWVKMITVTLVVIISVAVMLPVVKIAELFGINIRENASINFKVTFSYIFFFFLLGVCTITTIWLAQKYIHKKSLSELGLSRKIWLPALIGFIIGTIIFSLKYFILYLNGASITFTKIISEDVTLITYLGYYLYFFFGFIFWNSFIEEIGMRAYPIQKLKNHINPHIIFTIMGLIFTIGHFFLNDFSLVYFLSLFIYSYIFSLVYYYSNSIWFVVGIHSGSNWVAFSFFGKSNWKLGGLYNTKIISDPSWINDCIYLIILFVILLLIAFLNKKGVFRKYFPKTNEIPNTIM</sequence>
<gene>
    <name evidence="3" type="ORF">ES692_17480</name>
</gene>
<dbReference type="Proteomes" id="UP000321938">
    <property type="component" value="Unassembled WGS sequence"/>
</dbReference>
<name>A0A5C7BBG7_9FLAO</name>
<reference evidence="3 4" key="1">
    <citation type="submission" date="2019-08" db="EMBL/GenBank/DDBJ databases">
        <title>Genome of Psychroserpens burtonensis ACAM 167.</title>
        <authorList>
            <person name="Bowman J.P."/>
        </authorList>
    </citation>
    <scope>NUCLEOTIDE SEQUENCE [LARGE SCALE GENOMIC DNA]</scope>
    <source>
        <strain evidence="3 4">ACAM 167</strain>
    </source>
</reference>
<dbReference type="GO" id="GO:0008237">
    <property type="term" value="F:metallopeptidase activity"/>
    <property type="evidence" value="ECO:0007669"/>
    <property type="project" value="UniProtKB-KW"/>
</dbReference>
<keyword evidence="1" id="KW-0812">Transmembrane</keyword>
<dbReference type="GO" id="GO:0006508">
    <property type="term" value="P:proteolysis"/>
    <property type="evidence" value="ECO:0007669"/>
    <property type="project" value="UniProtKB-KW"/>
</dbReference>
<feature type="transmembrane region" description="Helical" evidence="1">
    <location>
        <begin position="174"/>
        <end position="193"/>
    </location>
</feature>
<dbReference type="OrthoDB" id="1454185at2"/>
<feature type="transmembrane region" description="Helical" evidence="1">
    <location>
        <begin position="96"/>
        <end position="116"/>
    </location>
</feature>
<keyword evidence="3" id="KW-0378">Hydrolase</keyword>
<dbReference type="Pfam" id="PF02517">
    <property type="entry name" value="Rce1-like"/>
    <property type="match status" value="1"/>
</dbReference>
<feature type="domain" description="CAAX prenyl protease 2/Lysostaphin resistance protein A-like" evidence="2">
    <location>
        <begin position="144"/>
        <end position="235"/>
    </location>
</feature>
<dbReference type="PANTHER" id="PTHR39430">
    <property type="entry name" value="MEMBRANE-ASSOCIATED PROTEASE-RELATED"/>
    <property type="match status" value="1"/>
</dbReference>
<feature type="transmembrane region" description="Helical" evidence="1">
    <location>
        <begin position="222"/>
        <end position="241"/>
    </location>
</feature>
<evidence type="ECO:0000259" key="2">
    <source>
        <dbReference type="Pfam" id="PF02517"/>
    </source>
</evidence>
<protein>
    <submittedName>
        <fullName evidence="3">CPBP family intramembrane metalloprotease</fullName>
    </submittedName>
</protein>
<dbReference type="PANTHER" id="PTHR39430:SF1">
    <property type="entry name" value="PROTEASE"/>
    <property type="match status" value="1"/>
</dbReference>
<dbReference type="AlphaFoldDB" id="A0A5C7BBG7"/>
<keyword evidence="1" id="KW-0472">Membrane</keyword>
<keyword evidence="1" id="KW-1133">Transmembrane helix</keyword>
<dbReference type="InterPro" id="IPR003675">
    <property type="entry name" value="Rce1/LyrA-like_dom"/>
</dbReference>
<keyword evidence="3" id="KW-0645">Protease</keyword>
<evidence type="ECO:0000256" key="1">
    <source>
        <dbReference type="SAM" id="Phobius"/>
    </source>
</evidence>
<dbReference type="STRING" id="1123037.GCA_000425305_03586"/>
<keyword evidence="3" id="KW-0482">Metalloprotease</keyword>
<dbReference type="GO" id="GO:0004175">
    <property type="term" value="F:endopeptidase activity"/>
    <property type="evidence" value="ECO:0007669"/>
    <property type="project" value="UniProtKB-ARBA"/>
</dbReference>
<evidence type="ECO:0000313" key="3">
    <source>
        <dbReference type="EMBL" id="TXE15263.1"/>
    </source>
</evidence>
<feature type="transmembrane region" description="Helical" evidence="1">
    <location>
        <begin position="136"/>
        <end position="153"/>
    </location>
</feature>
<dbReference type="GO" id="GO:0080120">
    <property type="term" value="P:CAAX-box protein maturation"/>
    <property type="evidence" value="ECO:0007669"/>
    <property type="project" value="UniProtKB-ARBA"/>
</dbReference>
<feature type="transmembrane region" description="Helical" evidence="1">
    <location>
        <begin position="13"/>
        <end position="35"/>
    </location>
</feature>
<organism evidence="3 4">
    <name type="scientific">Psychroserpens burtonensis</name>
    <dbReference type="NCBI Taxonomy" id="49278"/>
    <lineage>
        <taxon>Bacteria</taxon>
        <taxon>Pseudomonadati</taxon>
        <taxon>Bacteroidota</taxon>
        <taxon>Flavobacteriia</taxon>
        <taxon>Flavobacteriales</taxon>
        <taxon>Flavobacteriaceae</taxon>
        <taxon>Psychroserpens</taxon>
    </lineage>
</organism>
<feature type="transmembrane region" description="Helical" evidence="1">
    <location>
        <begin position="199"/>
        <end position="217"/>
    </location>
</feature>
<proteinExistence type="predicted"/>
<evidence type="ECO:0000313" key="4">
    <source>
        <dbReference type="Proteomes" id="UP000321938"/>
    </source>
</evidence>
<feature type="transmembrane region" description="Helical" evidence="1">
    <location>
        <begin position="261"/>
        <end position="281"/>
    </location>
</feature>
<dbReference type="RefSeq" id="WP_028873220.1">
    <property type="nucleotide sequence ID" value="NZ_VOSB01000046.1"/>
</dbReference>
<comment type="caution">
    <text evidence="3">The sequence shown here is derived from an EMBL/GenBank/DDBJ whole genome shotgun (WGS) entry which is preliminary data.</text>
</comment>
<accession>A0A5C7BBG7</accession>